<keyword evidence="6" id="KW-0752">Steroid biosynthesis</keyword>
<protein>
    <recommendedName>
        <fullName evidence="6">Sterol 24-C-methyltransferase</fullName>
        <ecNumber evidence="6">2.1.1.-</ecNumber>
    </recommendedName>
    <alternativeName>
        <fullName evidence="6">Delta(24)-sterol C-methyltransferase</fullName>
    </alternativeName>
</protein>
<dbReference type="PROSITE" id="PS51685">
    <property type="entry name" value="SAM_MT_ERG6_SMT"/>
    <property type="match status" value="1"/>
</dbReference>
<dbReference type="InterPro" id="IPR050447">
    <property type="entry name" value="Erg6_SMT_methyltransf"/>
</dbReference>
<dbReference type="PANTHER" id="PTHR44068">
    <property type="entry name" value="ZGC:194242"/>
    <property type="match status" value="1"/>
</dbReference>
<name>A0A8E2F5I1_9PEZI</name>
<keyword evidence="3 5" id="KW-0949">S-adenosyl-L-methionine</keyword>
<accession>A0A8E2F5I1</accession>
<reference evidence="9 10" key="1">
    <citation type="journal article" date="2016" name="Nat. Commun.">
        <title>Ectomycorrhizal ecology is imprinted in the genome of the dominant symbiotic fungus Cenococcum geophilum.</title>
        <authorList>
            <consortium name="DOE Joint Genome Institute"/>
            <person name="Peter M."/>
            <person name="Kohler A."/>
            <person name="Ohm R.A."/>
            <person name="Kuo A."/>
            <person name="Krutzmann J."/>
            <person name="Morin E."/>
            <person name="Arend M."/>
            <person name="Barry K.W."/>
            <person name="Binder M."/>
            <person name="Choi C."/>
            <person name="Clum A."/>
            <person name="Copeland A."/>
            <person name="Grisel N."/>
            <person name="Haridas S."/>
            <person name="Kipfer T."/>
            <person name="LaButti K."/>
            <person name="Lindquist E."/>
            <person name="Lipzen A."/>
            <person name="Maire R."/>
            <person name="Meier B."/>
            <person name="Mihaltcheva S."/>
            <person name="Molinier V."/>
            <person name="Murat C."/>
            <person name="Poggeler S."/>
            <person name="Quandt C.A."/>
            <person name="Sperisen C."/>
            <person name="Tritt A."/>
            <person name="Tisserant E."/>
            <person name="Crous P.W."/>
            <person name="Henrissat B."/>
            <person name="Nehls U."/>
            <person name="Egli S."/>
            <person name="Spatafora J.W."/>
            <person name="Grigoriev I.V."/>
            <person name="Martin F.M."/>
        </authorList>
    </citation>
    <scope>NUCLEOTIDE SEQUENCE [LARGE SCALE GENOMIC DNA]</scope>
    <source>
        <strain evidence="9 10">CBS 207.34</strain>
    </source>
</reference>
<evidence type="ECO:0000256" key="7">
    <source>
        <dbReference type="SAM" id="MobiDB-lite"/>
    </source>
</evidence>
<comment type="function">
    <text evidence="6">Catalyzes the transfer of methyl groups from S-adenosyl-methionine to the C-24 of sterols.</text>
</comment>
<dbReference type="Pfam" id="PF08241">
    <property type="entry name" value="Methyltransf_11"/>
    <property type="match status" value="1"/>
</dbReference>
<dbReference type="InterPro" id="IPR029063">
    <property type="entry name" value="SAM-dependent_MTases_sf"/>
</dbReference>
<evidence type="ECO:0000313" key="10">
    <source>
        <dbReference type="Proteomes" id="UP000250140"/>
    </source>
</evidence>
<feature type="domain" description="SAM-dependent methyltransferase Erg6/SMT-type" evidence="8">
    <location>
        <begin position="38"/>
        <end position="334"/>
    </location>
</feature>
<evidence type="ECO:0000313" key="9">
    <source>
        <dbReference type="EMBL" id="OCL10821.1"/>
    </source>
</evidence>
<dbReference type="GO" id="GO:0032259">
    <property type="term" value="P:methylation"/>
    <property type="evidence" value="ECO:0007669"/>
    <property type="project" value="UniProtKB-KW"/>
</dbReference>
<keyword evidence="10" id="KW-1185">Reference proteome</keyword>
<comment type="similarity">
    <text evidence="4 5 6">Belongs to the class I-like SAM-binding methyltransferase superfamily. Erg6/SMT family.</text>
</comment>
<evidence type="ECO:0000256" key="4">
    <source>
        <dbReference type="ARBA" id="ARBA00038188"/>
    </source>
</evidence>
<keyword evidence="6" id="KW-0444">Lipid biosynthesis</keyword>
<dbReference type="EMBL" id="KV749158">
    <property type="protein sequence ID" value="OCL10821.1"/>
    <property type="molecule type" value="Genomic_DNA"/>
</dbReference>
<dbReference type="InterPro" id="IPR013216">
    <property type="entry name" value="Methyltransf_11"/>
</dbReference>
<evidence type="ECO:0000256" key="2">
    <source>
        <dbReference type="ARBA" id="ARBA00022679"/>
    </source>
</evidence>
<dbReference type="Gene3D" id="3.40.50.150">
    <property type="entry name" value="Vaccinia Virus protein VP39"/>
    <property type="match status" value="1"/>
</dbReference>
<keyword evidence="6" id="KW-0753">Steroid metabolism</keyword>
<keyword evidence="6" id="KW-1207">Sterol metabolism</keyword>
<evidence type="ECO:0000256" key="6">
    <source>
        <dbReference type="RuleBase" id="RU362025"/>
    </source>
</evidence>
<dbReference type="GO" id="GO:0005783">
    <property type="term" value="C:endoplasmic reticulum"/>
    <property type="evidence" value="ECO:0007669"/>
    <property type="project" value="TreeGrafter"/>
</dbReference>
<dbReference type="InterPro" id="IPR030384">
    <property type="entry name" value="MeTrfase_SMT"/>
</dbReference>
<dbReference type="EC" id="2.1.1.-" evidence="6"/>
<dbReference type="GO" id="GO:0003838">
    <property type="term" value="F:sterol 24-C-methyltransferase activity"/>
    <property type="evidence" value="ECO:0007669"/>
    <property type="project" value="TreeGrafter"/>
</dbReference>
<evidence type="ECO:0000256" key="5">
    <source>
        <dbReference type="PROSITE-ProRule" id="PRU01022"/>
    </source>
</evidence>
<gene>
    <name evidence="9" type="ORF">AOQ84DRAFT_425952</name>
</gene>
<dbReference type="PANTHER" id="PTHR44068:SF1">
    <property type="entry name" value="HYPOTHETICAL LOC100005854"/>
    <property type="match status" value="1"/>
</dbReference>
<comment type="pathway">
    <text evidence="6">Steroid metabolism.</text>
</comment>
<dbReference type="AlphaFoldDB" id="A0A8E2F5I1"/>
<dbReference type="Pfam" id="PF08498">
    <property type="entry name" value="Sterol_MT_C"/>
    <property type="match status" value="1"/>
</dbReference>
<dbReference type="Proteomes" id="UP000250140">
    <property type="component" value="Unassembled WGS sequence"/>
</dbReference>
<evidence type="ECO:0000256" key="3">
    <source>
        <dbReference type="ARBA" id="ARBA00022691"/>
    </source>
</evidence>
<keyword evidence="1 5" id="KW-0489">Methyltransferase</keyword>
<keyword evidence="6" id="KW-0443">Lipid metabolism</keyword>
<dbReference type="GO" id="GO:0006696">
    <property type="term" value="P:ergosterol biosynthetic process"/>
    <property type="evidence" value="ECO:0007669"/>
    <property type="project" value="TreeGrafter"/>
</dbReference>
<evidence type="ECO:0000259" key="8">
    <source>
        <dbReference type="PROSITE" id="PS51685"/>
    </source>
</evidence>
<evidence type="ECO:0000256" key="1">
    <source>
        <dbReference type="ARBA" id="ARBA00022603"/>
    </source>
</evidence>
<keyword evidence="2 5" id="KW-0808">Transferase</keyword>
<organism evidence="9 10">
    <name type="scientific">Glonium stellatum</name>
    <dbReference type="NCBI Taxonomy" id="574774"/>
    <lineage>
        <taxon>Eukaryota</taxon>
        <taxon>Fungi</taxon>
        <taxon>Dikarya</taxon>
        <taxon>Ascomycota</taxon>
        <taxon>Pezizomycotina</taxon>
        <taxon>Dothideomycetes</taxon>
        <taxon>Pleosporomycetidae</taxon>
        <taxon>Gloniales</taxon>
        <taxon>Gloniaceae</taxon>
        <taxon>Glonium</taxon>
    </lineage>
</organism>
<dbReference type="OrthoDB" id="540004at2759"/>
<dbReference type="SUPFAM" id="SSF53335">
    <property type="entry name" value="S-adenosyl-L-methionine-dependent methyltransferases"/>
    <property type="match status" value="1"/>
</dbReference>
<proteinExistence type="inferred from homology"/>
<keyword evidence="6" id="KW-0756">Sterol biosynthesis</keyword>
<sequence length="335" mass="37417">MSKNNYSSRWQREAKGLASEDEARDIRKSQYAEHVNAFYDAVTNIYLQGWGQSFHLCRYPRGPERNMMALARHEHYLAHAMGLSPNIRVLDVGCGVGGSAREIAAFAGCHITGLNLNEFQVKRGRELIKIDGMESSVDIVQGDFMRMPFDENQFDAVYAIEATLHAPSLKNVYAQCYRVLKPGGVFGVLEWALTDKFSKSDHLHIAIRLGIERGNGIPALQTIAHAQDAIKAVGFELCLADDLATRDDPLGWWNPLSGNLKSARGWYDWLLIVRNTWWGRPTMRVLIRALEWMGIAPKGTCTITEDLLIGNDALVAAGEEGIFTPMLLMVAKKPL</sequence>
<feature type="region of interest" description="Disordered" evidence="7">
    <location>
        <begin position="1"/>
        <end position="23"/>
    </location>
</feature>
<dbReference type="InterPro" id="IPR013705">
    <property type="entry name" value="Sterol_MeTrfase_C"/>
</dbReference>
<dbReference type="CDD" id="cd02440">
    <property type="entry name" value="AdoMet_MTases"/>
    <property type="match status" value="1"/>
</dbReference>